<organism evidence="1 2">
    <name type="scientific">Panagrolaimus sp. JU765</name>
    <dbReference type="NCBI Taxonomy" id="591449"/>
    <lineage>
        <taxon>Eukaryota</taxon>
        <taxon>Metazoa</taxon>
        <taxon>Ecdysozoa</taxon>
        <taxon>Nematoda</taxon>
        <taxon>Chromadorea</taxon>
        <taxon>Rhabditida</taxon>
        <taxon>Tylenchina</taxon>
        <taxon>Panagrolaimomorpha</taxon>
        <taxon>Panagrolaimoidea</taxon>
        <taxon>Panagrolaimidae</taxon>
        <taxon>Panagrolaimus</taxon>
    </lineage>
</organism>
<reference evidence="2" key="1">
    <citation type="submission" date="2022-11" db="UniProtKB">
        <authorList>
            <consortium name="WormBaseParasite"/>
        </authorList>
    </citation>
    <scope>IDENTIFICATION</scope>
</reference>
<protein>
    <submittedName>
        <fullName evidence="2">Hydroxyacylglutathione hydrolase</fullName>
    </submittedName>
</protein>
<accession>A0AC34RQF1</accession>
<name>A0AC34RQF1_9BILA</name>
<dbReference type="WBParaSite" id="JU765_v2.g9105.t1">
    <property type="protein sequence ID" value="JU765_v2.g9105.t1"/>
    <property type="gene ID" value="JU765_v2.g9105"/>
</dbReference>
<evidence type="ECO:0000313" key="1">
    <source>
        <dbReference type="Proteomes" id="UP000887576"/>
    </source>
</evidence>
<sequence>MIFTGDALLIRGCGRTDFQEGNPRTLYRSIHDKIFTLPDDYLIYPGHDYTGQTVSSVGEEKKFNPRLIVDENKFVEIMKNLNLPYPKQIDKAVPANKVCGIQEMMDEKLKEMVFGKKK</sequence>
<proteinExistence type="predicted"/>
<evidence type="ECO:0000313" key="2">
    <source>
        <dbReference type="WBParaSite" id="JU765_v2.g9105.t1"/>
    </source>
</evidence>
<dbReference type="Proteomes" id="UP000887576">
    <property type="component" value="Unplaced"/>
</dbReference>